<evidence type="ECO:0000256" key="11">
    <source>
        <dbReference type="ARBA" id="ARBA00023015"/>
    </source>
</evidence>
<keyword evidence="16" id="KW-0131">Cell cycle</keyword>
<evidence type="ECO:0000256" key="18">
    <source>
        <dbReference type="SAM" id="MobiDB-lite"/>
    </source>
</evidence>
<keyword evidence="7" id="KW-0498">Mitosis</keyword>
<dbReference type="InterPro" id="IPR024789">
    <property type="entry name" value="APC4"/>
</dbReference>
<dbReference type="InterPro" id="IPR016064">
    <property type="entry name" value="NAD/diacylglycerol_kinase_sf"/>
</dbReference>
<dbReference type="GO" id="GO:0071215">
    <property type="term" value="P:cellular response to abscisic acid stimulus"/>
    <property type="evidence" value="ECO:0007669"/>
    <property type="project" value="UniProtKB-ARBA"/>
</dbReference>
<dbReference type="EC" id="2.7.1.91" evidence="17"/>
<keyword evidence="6" id="KW-0547">Nucleotide-binding</keyword>
<dbReference type="GO" id="GO:0008481">
    <property type="term" value="F:sphingosine kinase activity"/>
    <property type="evidence" value="ECO:0007669"/>
    <property type="project" value="UniProtKB-EC"/>
</dbReference>
<dbReference type="GO" id="GO:0070979">
    <property type="term" value="P:protein K11-linked ubiquitination"/>
    <property type="evidence" value="ECO:0007669"/>
    <property type="project" value="TreeGrafter"/>
</dbReference>
<dbReference type="GO" id="GO:0003677">
    <property type="term" value="F:DNA binding"/>
    <property type="evidence" value="ECO:0007669"/>
    <property type="project" value="UniProtKB-KW"/>
</dbReference>
<feature type="region of interest" description="Disordered" evidence="18">
    <location>
        <begin position="2363"/>
        <end position="2486"/>
    </location>
</feature>
<evidence type="ECO:0000256" key="14">
    <source>
        <dbReference type="ARBA" id="ARBA00023163"/>
    </source>
</evidence>
<sequence>MSEMASDEEENIIPFQLQFDKPIPFQIKIAEWNPEKDLLAMVTEDSKILLHRFNWQRLWTISPGKPVTSLCWRPDGKAIAVGLEDGTIALHDVEAIKTEKDHAFQKVVITLFIQNGKLLRSLKPHSVAVVCLNWEEDGQSNTDESGNFSVYEDRTSRFFPPAPRAPKMPGLVAGDSSFMDDGEDSLAELSNTSFRKFNILCSGDRDGSICFSIFGIFQIGKINIHELSVPVPHLDEHASCKLFNASIYKVALSKDLCRLVVMCTGELRDCAAKPREEKLNVQDLPGLHCLAMDTSIFWKRKYELHQVAQQASNIEDLTEVIRASLSVMSKQWADAMKTFHDKFHSLSTLIIDNGLESSPQEEFLSLLGGARISPALNQFLVNSLGEVGVKRVLKSVCGTGKELQQIVLDHLQPAAEIIGFRMGELRGLSRWRARYQGIGLDEILLNEATENTGLLLVQVQRFMMVLSSVVQQFSNFFNWLVRSIKYLMQEPNDQLLSYNSELLVVFLKFLYDQDPVKDLLEPSEAGDDIEIDLKTIGRVKELLQFGGFSECDFLQRTLAKEFQHMESSFKMALQMPFTTISRKISCMKLLPLCPLQLSTTQTPPTIPMSLSFYKNELSDDSPCQSGYTDYISFQVTNETFPEIPNCIGIAKGFKQNSNNEKNGYTSLEAVLLSVPNGHTCVDLSLYKDKELVLLLNKTSENSEGSGEACMMVVQTGDLPFISISRSSSLNQWELEDLKDSIVNLEMENEKVRKVPHSVIAPLAVSASRGVACVFAERRRALVYILEEDEDEEISDDNSATRQVKRVVVTFPLIRQSRTKVSFGRSLFLAQLRKQGETLSLSLSLSSSPSRRLSCLMENDQMISPTDIITGIVFIDGELAMLTLTADGELRWTEYGLRQQLSMKKDVIGFVVEGKRIRVKVVVEKEAGICCGQFDGDFVRKDFVFEPLIDQNGWCFKLRQYLDSLGRPKRLLVFVNPFGGKKSAREIFVKEVKPLFEDADVQLEIQETKYQLHAKEFVKSMDVSKYDGIVCVSGDGVLVEVVNGLLERADWRTALNLPIGMVPAGTGNGMIKSLLDTVGLRCCANSATISIIRGHKRSVDVATIAQGNTKFFSVLMLAWVQFISGLIADIDIESEKFRWMGSARIDFYALQRIICLRQYNGRILFLPAPGFESYGQPASCSLYKEPPVSDKELGYQGPETNFEDLEWREIKGPFVTVWLHNVPWGAENTLTAPAAKFSDGFLDLIVLKNCPKLVLLSLMRQTSSGTHVKSPYIVYLKVKAFVLEPGGLVDEPDKEGIIDSDGEVLARGKRTYNCDQKALMSYDKLQVTVDQGQFLNLSSHQRRNSSPSLLPMDRQPERENDELSSPVIISDRVLVNGVVTPLTLTADGELRSTESGRRKSTVAKEILSFVVEGNKVRVKTLVERRGGICCGGSGGDYARNDFVFEPLSDESIKLWSDKLHQHLDSLGRPKKLLVFVNPFGGKKSARKIFQEEVKPLLEDANIQLEIQETKYQLHAKEIVRSMDVSKYDGIVCVSGDGILVEVVNGLLERADWKTALKLPIGMVPAGSGNGMIKSLLEPVGLPCSATSATISIIRGRTRSLDVATISQGTTKFFSVLMLAWGLVADIDIESEKFRWMGSARFDIYGLQRIISLRQYNGRILFVPAPGFESYGQRASCSIDKESSGGDRALIYQGPDTKLEDLDWRELKGPFVSVWLHNVPWGAENTLAAPDAKFSDGFLDLIVMKDCPKLALLSLMTKLSDGTHVQSPYVSYLKVKAFVLEPGARIDEPDKEGIIDSDGEVLARGRKSYKCDQKALMSYDKLQISVDQDFASTTNVLSSSSTIAVLVGVSVLAISSTSVIVAPLLMSKDSFVTYFTKGLPDGGVRIHCGCIVSASAFTLLDAGGIECLACARKKVALGSNFLPSPSFLFQSPISEKFKDLSINWSSSTWSNQISYQPPSYLGPSALQFDLRNRGGNNEFSQPTSKDRATACPMDKKRGMNDMIGKLMNENSKHYKVSPFPNVNVYHPLISIKEGPCGTQLAFPVPCTTPIEKTGHSRLDGNFDVNKSILGCRIGWILAFQINGFRDRSESVLTPLFEKMLSASDTGIVGRVVLPKKCAEAFLPQLSHTQGVPLTVQDPMGKEWTFQFRFWPSRNSRIYVLEGVTPFIQSLQLQAGDTVIFSRLDPERKLILGFRKASVTQSSDQAETADMHSPSKVKKSAYITKETPGVECSSGKKKSSMMITRSKRQKVEKGDHNLLKLTWEEAQGFLLPPPNLTPSRVVIEDYEFEEYEDAPIIGKPTDAAGSTCTEVEGLLISPTTTKHPRHRNGCTCIVCIQSPSGIGPKHDRRCSCAVCETKKRRRRSLLLRREKMQMEREDNVPKELEQLNSDNGLHQSANNSENHERHDSPERHASPLKSQLDLNFKPEKDEESLPGSNKTTENKTLHHDDTVNSSFKSPSSSSAHSQINKEDEGKLRKNTEVADTTTSSM</sequence>
<dbReference type="GO" id="GO:0051301">
    <property type="term" value="P:cell division"/>
    <property type="evidence" value="ECO:0007669"/>
    <property type="project" value="UniProtKB-KW"/>
</dbReference>
<dbReference type="InterPro" id="IPR017438">
    <property type="entry name" value="ATP-NAD_kinase_N"/>
</dbReference>
<keyword evidence="15" id="KW-0539">Nucleus</keyword>
<feature type="compositionally biased region" description="Polar residues" evidence="18">
    <location>
        <begin position="2383"/>
        <end position="2397"/>
    </location>
</feature>
<gene>
    <name evidence="21" type="ORF">AARE701A_LOCUS18832</name>
</gene>
<dbReference type="InterPro" id="IPR001680">
    <property type="entry name" value="WD40_rpt"/>
</dbReference>
<feature type="domain" description="DAGKc" evidence="19">
    <location>
        <begin position="1466"/>
        <end position="1608"/>
    </location>
</feature>
<organism evidence="21 22">
    <name type="scientific">Arabidopsis arenosa</name>
    <name type="common">Sand rock-cress</name>
    <name type="synonym">Cardaminopsis arenosa</name>
    <dbReference type="NCBI Taxonomy" id="38785"/>
    <lineage>
        <taxon>Eukaryota</taxon>
        <taxon>Viridiplantae</taxon>
        <taxon>Streptophyta</taxon>
        <taxon>Embryophyta</taxon>
        <taxon>Tracheophyta</taxon>
        <taxon>Spermatophyta</taxon>
        <taxon>Magnoliopsida</taxon>
        <taxon>eudicotyledons</taxon>
        <taxon>Gunneridae</taxon>
        <taxon>Pentapetalae</taxon>
        <taxon>rosids</taxon>
        <taxon>malvids</taxon>
        <taxon>Brassicales</taxon>
        <taxon>Brassicaceae</taxon>
        <taxon>Camelineae</taxon>
        <taxon>Arabidopsis</taxon>
    </lineage>
</organism>
<evidence type="ECO:0000256" key="5">
    <source>
        <dbReference type="ARBA" id="ARBA00022679"/>
    </source>
</evidence>
<name>A0A8S2AR00_ARAAE</name>
<keyword evidence="14" id="KW-0804">Transcription</keyword>
<evidence type="ECO:0000256" key="6">
    <source>
        <dbReference type="ARBA" id="ARBA00022741"/>
    </source>
</evidence>
<dbReference type="PANTHER" id="PTHR13260:SF0">
    <property type="entry name" value="ANAPHASE-PROMOTING COMPLEX SUBUNIT 4"/>
    <property type="match status" value="1"/>
</dbReference>
<dbReference type="PROSITE" id="PS50863">
    <property type="entry name" value="B3"/>
    <property type="match status" value="1"/>
</dbReference>
<dbReference type="Pfam" id="PF12894">
    <property type="entry name" value="ANAPC4_WD40"/>
    <property type="match status" value="1"/>
</dbReference>
<protein>
    <recommendedName>
        <fullName evidence="3">Anaphase-promoting complex subunit 4</fullName>
        <ecNumber evidence="17">2.7.1.91</ecNumber>
    </recommendedName>
</protein>
<dbReference type="InterPro" id="IPR015943">
    <property type="entry name" value="WD40/YVTN_repeat-like_dom_sf"/>
</dbReference>
<evidence type="ECO:0000256" key="3">
    <source>
        <dbReference type="ARBA" id="ARBA00016067"/>
    </source>
</evidence>
<dbReference type="SMART" id="SM00046">
    <property type="entry name" value="DAGKc"/>
    <property type="match status" value="2"/>
</dbReference>
<dbReference type="PROSITE" id="PS50146">
    <property type="entry name" value="DAGK"/>
    <property type="match status" value="2"/>
</dbReference>
<evidence type="ECO:0000256" key="4">
    <source>
        <dbReference type="ARBA" id="ARBA00022618"/>
    </source>
</evidence>
<keyword evidence="4" id="KW-0132">Cell division</keyword>
<dbReference type="InterPro" id="IPR057743">
    <property type="entry name" value="Zfn_VAL1-3_N"/>
</dbReference>
<evidence type="ECO:0000256" key="2">
    <source>
        <dbReference type="ARBA" id="ARBA00004148"/>
    </source>
</evidence>
<feature type="compositionally biased region" description="Low complexity" evidence="18">
    <location>
        <begin position="2450"/>
        <end position="2462"/>
    </location>
</feature>
<dbReference type="Pfam" id="PF19279">
    <property type="entry name" value="YegS_C"/>
    <property type="match status" value="2"/>
</dbReference>
<dbReference type="Pfam" id="PF25813">
    <property type="entry name" value="zf_VAL1_N"/>
    <property type="match status" value="1"/>
</dbReference>
<dbReference type="GO" id="GO:0005524">
    <property type="term" value="F:ATP binding"/>
    <property type="evidence" value="ECO:0007669"/>
    <property type="project" value="UniProtKB-KW"/>
</dbReference>
<feature type="region of interest" description="Disordered" evidence="18">
    <location>
        <begin position="1338"/>
        <end position="1362"/>
    </location>
</feature>
<feature type="domain" description="TF-B3" evidence="20">
    <location>
        <begin position="2094"/>
        <end position="2195"/>
    </location>
</feature>
<dbReference type="GO" id="GO:0005680">
    <property type="term" value="C:anaphase-promoting complex"/>
    <property type="evidence" value="ECO:0007669"/>
    <property type="project" value="InterPro"/>
</dbReference>
<dbReference type="Pfam" id="PF02362">
    <property type="entry name" value="B3"/>
    <property type="match status" value="1"/>
</dbReference>
<comment type="subcellular location">
    <subcellularLocation>
        <location evidence="1">Nucleus</location>
    </subcellularLocation>
    <subcellularLocation>
        <location evidence="2">Vacuole membrane</location>
        <topology evidence="2">Peripheral membrane protein</topology>
    </subcellularLocation>
</comment>
<keyword evidence="10" id="KW-0067">ATP-binding</keyword>
<dbReference type="Gene3D" id="3.40.50.10330">
    <property type="entry name" value="Probable inorganic polyphosphate/atp-NAD kinase, domain 1"/>
    <property type="match status" value="2"/>
</dbReference>
<keyword evidence="11" id="KW-0805">Transcription regulation</keyword>
<evidence type="ECO:0000256" key="17">
    <source>
        <dbReference type="ARBA" id="ARBA00044037"/>
    </source>
</evidence>
<dbReference type="GO" id="GO:0031145">
    <property type="term" value="P:anaphase-promoting complex-dependent catabolic process"/>
    <property type="evidence" value="ECO:0007669"/>
    <property type="project" value="InterPro"/>
</dbReference>
<feature type="compositionally biased region" description="Basic and acidic residues" evidence="18">
    <location>
        <begin position="2398"/>
        <end position="2410"/>
    </location>
</feature>
<dbReference type="Gene3D" id="2.40.330.10">
    <property type="entry name" value="DNA-binding pseudobarrel domain"/>
    <property type="match status" value="1"/>
</dbReference>
<dbReference type="InterPro" id="IPR024977">
    <property type="entry name" value="Apc4-like_WD40_dom"/>
</dbReference>
<dbReference type="FunFam" id="3.40.50.10330:FF:000005">
    <property type="entry name" value="Sphingosine kinase 2"/>
    <property type="match status" value="2"/>
</dbReference>
<evidence type="ECO:0000313" key="22">
    <source>
        <dbReference type="Proteomes" id="UP000682877"/>
    </source>
</evidence>
<dbReference type="InterPro" id="IPR015300">
    <property type="entry name" value="DNA-bd_pseudobarrel_sf"/>
</dbReference>
<dbReference type="GO" id="GO:0034399">
    <property type="term" value="C:nuclear periphery"/>
    <property type="evidence" value="ECO:0007669"/>
    <property type="project" value="TreeGrafter"/>
</dbReference>
<dbReference type="InterPro" id="IPR045540">
    <property type="entry name" value="YegS/DAGK_C"/>
</dbReference>
<dbReference type="SMART" id="SM01019">
    <property type="entry name" value="B3"/>
    <property type="match status" value="1"/>
</dbReference>
<proteinExistence type="predicted"/>
<evidence type="ECO:0000259" key="19">
    <source>
        <dbReference type="PROSITE" id="PS50146"/>
    </source>
</evidence>
<evidence type="ECO:0000256" key="13">
    <source>
        <dbReference type="ARBA" id="ARBA00023136"/>
    </source>
</evidence>
<keyword evidence="13" id="KW-0472">Membrane</keyword>
<evidence type="ECO:0000256" key="9">
    <source>
        <dbReference type="ARBA" id="ARBA00022786"/>
    </source>
</evidence>
<feature type="domain" description="DAGKc" evidence="19">
    <location>
        <begin position="965"/>
        <end position="1107"/>
    </location>
</feature>
<dbReference type="Pfam" id="PF00781">
    <property type="entry name" value="DAGK_cat"/>
    <property type="match status" value="2"/>
</dbReference>
<evidence type="ECO:0000256" key="10">
    <source>
        <dbReference type="ARBA" id="ARBA00022840"/>
    </source>
</evidence>
<feature type="region of interest" description="Disordered" evidence="18">
    <location>
        <begin position="2225"/>
        <end position="2246"/>
    </location>
</feature>
<evidence type="ECO:0000256" key="7">
    <source>
        <dbReference type="ARBA" id="ARBA00022776"/>
    </source>
</evidence>
<keyword evidence="8" id="KW-0418">Kinase</keyword>
<evidence type="ECO:0000256" key="8">
    <source>
        <dbReference type="ARBA" id="ARBA00022777"/>
    </source>
</evidence>
<dbReference type="SUPFAM" id="SSF101936">
    <property type="entry name" value="DNA-binding pseudobarrel domain"/>
    <property type="match status" value="1"/>
</dbReference>
<reference evidence="21" key="1">
    <citation type="submission" date="2021-01" db="EMBL/GenBank/DDBJ databases">
        <authorList>
            <person name="Bezrukov I."/>
        </authorList>
    </citation>
    <scope>NUCLEOTIDE SEQUENCE</scope>
</reference>
<evidence type="ECO:0000259" key="20">
    <source>
        <dbReference type="PROSITE" id="PS50863"/>
    </source>
</evidence>
<dbReference type="SMART" id="SM00320">
    <property type="entry name" value="WD40"/>
    <property type="match status" value="2"/>
</dbReference>
<feature type="compositionally biased region" description="Basic and acidic residues" evidence="18">
    <location>
        <begin position="2437"/>
        <end position="2447"/>
    </location>
</feature>
<evidence type="ECO:0000256" key="15">
    <source>
        <dbReference type="ARBA" id="ARBA00023242"/>
    </source>
</evidence>
<keyword evidence="5" id="KW-0808">Transferase</keyword>
<dbReference type="EMBL" id="LR999457">
    <property type="protein sequence ID" value="CAE6184491.1"/>
    <property type="molecule type" value="Genomic_DNA"/>
</dbReference>
<feature type="compositionally biased region" description="Polar residues" evidence="18">
    <location>
        <begin position="1338"/>
        <end position="1347"/>
    </location>
</feature>
<evidence type="ECO:0000256" key="12">
    <source>
        <dbReference type="ARBA" id="ARBA00023125"/>
    </source>
</evidence>
<evidence type="ECO:0000256" key="16">
    <source>
        <dbReference type="ARBA" id="ARBA00023306"/>
    </source>
</evidence>
<evidence type="ECO:0000256" key="1">
    <source>
        <dbReference type="ARBA" id="ARBA00004123"/>
    </source>
</evidence>
<keyword evidence="9" id="KW-0833">Ubl conjugation pathway</keyword>
<feature type="compositionally biased region" description="Basic residues" evidence="18">
    <location>
        <begin position="2232"/>
        <end position="2245"/>
    </location>
</feature>
<dbReference type="Pfam" id="PF12896">
    <property type="entry name" value="ANAPC4"/>
    <property type="match status" value="1"/>
</dbReference>
<keyword evidence="22" id="KW-1185">Reference proteome</keyword>
<feature type="compositionally biased region" description="Basic and acidic residues" evidence="18">
    <location>
        <begin position="2464"/>
        <end position="2477"/>
    </location>
</feature>
<dbReference type="InterPro" id="IPR036322">
    <property type="entry name" value="WD40_repeat_dom_sf"/>
</dbReference>
<dbReference type="GO" id="GO:0009705">
    <property type="term" value="C:plant-type vacuole membrane"/>
    <property type="evidence" value="ECO:0007669"/>
    <property type="project" value="UniProtKB-ARBA"/>
</dbReference>
<evidence type="ECO:0000313" key="21">
    <source>
        <dbReference type="EMBL" id="CAE6184491.1"/>
    </source>
</evidence>
<dbReference type="InterPro" id="IPR024790">
    <property type="entry name" value="APC4_long_dom"/>
</dbReference>
<dbReference type="Gene3D" id="2.60.200.40">
    <property type="match status" value="2"/>
</dbReference>
<dbReference type="InterPro" id="IPR001206">
    <property type="entry name" value="Diacylglycerol_kinase_cat_dom"/>
</dbReference>
<accession>A0A8S2AR00</accession>
<dbReference type="PANTHER" id="PTHR13260">
    <property type="entry name" value="ANAPHASE PROMOTING COMPLEX SUBUNIT 4 APC4"/>
    <property type="match status" value="1"/>
</dbReference>
<dbReference type="SUPFAM" id="SSF111331">
    <property type="entry name" value="NAD kinase/diacylglycerol kinase-like"/>
    <property type="match status" value="2"/>
</dbReference>
<dbReference type="CDD" id="cd10017">
    <property type="entry name" value="B3_DNA"/>
    <property type="match status" value="1"/>
</dbReference>
<dbReference type="SUPFAM" id="SSF50978">
    <property type="entry name" value="WD40 repeat-like"/>
    <property type="match status" value="1"/>
</dbReference>
<dbReference type="InterPro" id="IPR003340">
    <property type="entry name" value="B3_DNA-bd"/>
</dbReference>
<feature type="compositionally biased region" description="Basic and acidic residues" evidence="18">
    <location>
        <begin position="2364"/>
        <end position="2382"/>
    </location>
</feature>
<keyword evidence="12" id="KW-0238">DNA-binding</keyword>
<dbReference type="Proteomes" id="UP000682877">
    <property type="component" value="Chromosome 7"/>
</dbReference>
<dbReference type="Gene3D" id="2.130.10.10">
    <property type="entry name" value="YVTN repeat-like/Quinoprotein amine dehydrogenase"/>
    <property type="match status" value="1"/>
</dbReference>